<dbReference type="GeneID" id="105225985"/>
<sequence length="69" mass="7926">MVFLRGWRYAAFISCIVGGIGVALYPIIVEPMMNVEKYKEIQKHNRAGINQEEIQPGNMKVWSDPFGRK</sequence>
<feature type="transmembrane region" description="Helical" evidence="1">
    <location>
        <begin position="6"/>
        <end position="29"/>
    </location>
</feature>
<reference evidence="2" key="1">
    <citation type="submission" date="2025-05" db="UniProtKB">
        <authorList>
            <consortium name="RefSeq"/>
        </authorList>
    </citation>
    <scope>NUCLEOTIDE SEQUENCE [LARGE SCALE GENOMIC DNA]</scope>
</reference>
<dbReference type="OrthoDB" id="8755372at2759"/>
<accession>A0A6J0RLK3</accession>
<evidence type="ECO:0000256" key="1">
    <source>
        <dbReference type="SAM" id="Phobius"/>
    </source>
</evidence>
<organism evidence="2 3">
    <name type="scientific">Bactrocera dorsalis</name>
    <name type="common">Oriental fruit fly</name>
    <name type="synonym">Dacus dorsalis</name>
    <dbReference type="NCBI Taxonomy" id="27457"/>
    <lineage>
        <taxon>Eukaryota</taxon>
        <taxon>Metazoa</taxon>
        <taxon>Ecdysozoa</taxon>
        <taxon>Arthropoda</taxon>
        <taxon>Hexapoda</taxon>
        <taxon>Insecta</taxon>
        <taxon>Pterygota</taxon>
        <taxon>Neoptera</taxon>
        <taxon>Endopterygota</taxon>
        <taxon>Diptera</taxon>
        <taxon>Brachycera</taxon>
        <taxon>Muscomorpha</taxon>
        <taxon>Tephritoidea</taxon>
        <taxon>Tephritidae</taxon>
        <taxon>Bactrocera</taxon>
        <taxon>Bactrocera</taxon>
    </lineage>
</organism>
<protein>
    <submittedName>
        <fullName evidence="3">Small integral membrane protein 20</fullName>
    </submittedName>
</protein>
<keyword evidence="1" id="KW-1133">Transmembrane helix</keyword>
<evidence type="ECO:0000313" key="2">
    <source>
        <dbReference type="Proteomes" id="UP001652620"/>
    </source>
</evidence>
<dbReference type="GO" id="GO:0005743">
    <property type="term" value="C:mitochondrial inner membrane"/>
    <property type="evidence" value="ECO:0007669"/>
    <property type="project" value="TreeGrafter"/>
</dbReference>
<dbReference type="OMA" id="YPIFVYP"/>
<keyword evidence="2" id="KW-1185">Reference proteome</keyword>
<dbReference type="FunCoup" id="A0A6J0RLK3">
    <property type="interactions" value="26"/>
</dbReference>
<evidence type="ECO:0000313" key="3">
    <source>
        <dbReference type="RefSeq" id="XP_019845926.1"/>
    </source>
</evidence>
<dbReference type="PANTHER" id="PTHR34923:SF1">
    <property type="entry name" value="SMALL INTEGRAL MEMBRANE PROTEIN 20"/>
    <property type="match status" value="1"/>
</dbReference>
<proteinExistence type="predicted"/>
<dbReference type="GO" id="GO:0033617">
    <property type="term" value="P:mitochondrial respiratory chain complex IV assembly"/>
    <property type="evidence" value="ECO:0007669"/>
    <property type="project" value="InterPro"/>
</dbReference>
<dbReference type="Pfam" id="PF15061">
    <property type="entry name" value="MITRAC7_Phoenixin"/>
    <property type="match status" value="1"/>
</dbReference>
<gene>
    <name evidence="3" type="primary">LOC105225985</name>
</gene>
<dbReference type="PANTHER" id="PTHR34923">
    <property type="entry name" value="SMALL INTEGRAL MEMBRANE PROTEIN 20"/>
    <property type="match status" value="1"/>
</dbReference>
<dbReference type="AlphaFoldDB" id="A0A6J0RLK3"/>
<reference evidence="3" key="2">
    <citation type="submission" date="2025-08" db="UniProtKB">
        <authorList>
            <consortium name="RefSeq"/>
        </authorList>
    </citation>
    <scope>IDENTIFICATION</scope>
    <source>
        <tissue evidence="3">Adult</tissue>
    </source>
</reference>
<dbReference type="InterPro" id="IPR027917">
    <property type="entry name" value="MITRAC7/Phoenixin"/>
</dbReference>
<name>A0A6J0RLK3_BACDO</name>
<dbReference type="RefSeq" id="XP_019845926.1">
    <property type="nucleotide sequence ID" value="XM_019990367.3"/>
</dbReference>
<dbReference type="Proteomes" id="UP001652620">
    <property type="component" value="Chromosome 1"/>
</dbReference>
<dbReference type="KEGG" id="bdr:105225985"/>
<keyword evidence="1" id="KW-0812">Transmembrane</keyword>
<keyword evidence="1" id="KW-0472">Membrane</keyword>
<dbReference type="InParanoid" id="A0A6J0RLK3"/>